<dbReference type="Proteomes" id="UP001151760">
    <property type="component" value="Unassembled WGS sequence"/>
</dbReference>
<dbReference type="Gene3D" id="6.10.250.210">
    <property type="match status" value="1"/>
</dbReference>
<reference evidence="2" key="2">
    <citation type="submission" date="2022-01" db="EMBL/GenBank/DDBJ databases">
        <authorList>
            <person name="Yamashiro T."/>
            <person name="Shiraishi A."/>
            <person name="Satake H."/>
            <person name="Nakayama K."/>
        </authorList>
    </citation>
    <scope>NUCLEOTIDE SEQUENCE</scope>
</reference>
<comment type="similarity">
    <text evidence="1">Belongs to the gamma-glutamylcyclotransferase family.</text>
</comment>
<evidence type="ECO:0000313" key="3">
    <source>
        <dbReference type="Proteomes" id="UP001151760"/>
    </source>
</evidence>
<accession>A0ABQ4Z9X2</accession>
<evidence type="ECO:0000313" key="2">
    <source>
        <dbReference type="EMBL" id="GJS86865.1"/>
    </source>
</evidence>
<name>A0ABQ4Z9X2_9ASTR</name>
<dbReference type="PANTHER" id="PTHR31544:SF10">
    <property type="entry name" value="GAMMA-GLUTAMYLCYCLOTRANSFERASE-RELATED"/>
    <property type="match status" value="1"/>
</dbReference>
<sequence length="77" mass="9171">MELYILDTYEADEYDNRTIDDTSEVLQAYAYVWGNSIDTDLYVDWNFEDFEESKLKDYVDMTKDFVKELQDTTSSLP</sequence>
<dbReference type="PANTHER" id="PTHR31544">
    <property type="entry name" value="AIG2-LIKE PROTEIN D"/>
    <property type="match status" value="1"/>
</dbReference>
<comment type="caution">
    <text evidence="2">The sequence shown here is derived from an EMBL/GenBank/DDBJ whole genome shotgun (WGS) entry which is preliminary data.</text>
</comment>
<reference evidence="2" key="1">
    <citation type="journal article" date="2022" name="Int. J. Mol. Sci.">
        <title>Draft Genome of Tanacetum Coccineum: Genomic Comparison of Closely Related Tanacetum-Family Plants.</title>
        <authorList>
            <person name="Yamashiro T."/>
            <person name="Shiraishi A."/>
            <person name="Nakayama K."/>
            <person name="Satake H."/>
        </authorList>
    </citation>
    <scope>NUCLEOTIDE SEQUENCE</scope>
</reference>
<gene>
    <name evidence="2" type="ORF">Tco_0769501</name>
</gene>
<keyword evidence="3" id="KW-1185">Reference proteome</keyword>
<dbReference type="InterPro" id="IPR045038">
    <property type="entry name" value="AIG2-like"/>
</dbReference>
<dbReference type="EMBL" id="BQNB010011152">
    <property type="protein sequence ID" value="GJS86865.1"/>
    <property type="molecule type" value="Genomic_DNA"/>
</dbReference>
<evidence type="ECO:0000256" key="1">
    <source>
        <dbReference type="ARBA" id="ARBA00008861"/>
    </source>
</evidence>
<protein>
    <submittedName>
        <fullName evidence="2">Uncharacterized protein</fullName>
    </submittedName>
</protein>
<organism evidence="2 3">
    <name type="scientific">Tanacetum coccineum</name>
    <dbReference type="NCBI Taxonomy" id="301880"/>
    <lineage>
        <taxon>Eukaryota</taxon>
        <taxon>Viridiplantae</taxon>
        <taxon>Streptophyta</taxon>
        <taxon>Embryophyta</taxon>
        <taxon>Tracheophyta</taxon>
        <taxon>Spermatophyta</taxon>
        <taxon>Magnoliopsida</taxon>
        <taxon>eudicotyledons</taxon>
        <taxon>Gunneridae</taxon>
        <taxon>Pentapetalae</taxon>
        <taxon>asterids</taxon>
        <taxon>campanulids</taxon>
        <taxon>Asterales</taxon>
        <taxon>Asteraceae</taxon>
        <taxon>Asteroideae</taxon>
        <taxon>Anthemideae</taxon>
        <taxon>Anthemidinae</taxon>
        <taxon>Tanacetum</taxon>
    </lineage>
</organism>
<proteinExistence type="inferred from homology"/>